<gene>
    <name evidence="3" type="ORF">DY000_02008928</name>
</gene>
<keyword evidence="2" id="KW-0808">Transferase</keyword>
<accession>A0ABQ7CM18</accession>
<dbReference type="PANTHER" id="PTHR11926:SF1323">
    <property type="entry name" value="GLYCOSYLTRANSFERASE"/>
    <property type="match status" value="1"/>
</dbReference>
<keyword evidence="4" id="KW-1185">Reference proteome</keyword>
<protein>
    <submittedName>
        <fullName evidence="3">Uncharacterized protein</fullName>
    </submittedName>
</protein>
<evidence type="ECO:0000313" key="4">
    <source>
        <dbReference type="Proteomes" id="UP000266723"/>
    </source>
</evidence>
<dbReference type="SUPFAM" id="SSF53756">
    <property type="entry name" value="UDP-Glycosyltransferase/glycogen phosphorylase"/>
    <property type="match status" value="1"/>
</dbReference>
<keyword evidence="2" id="KW-0328">Glycosyltransferase</keyword>
<comment type="caution">
    <text evidence="3">The sequence shown here is derived from an EMBL/GenBank/DDBJ whole genome shotgun (WGS) entry which is preliminary data.</text>
</comment>
<evidence type="ECO:0000313" key="3">
    <source>
        <dbReference type="EMBL" id="KAF3552423.1"/>
    </source>
</evidence>
<evidence type="ECO:0000256" key="2">
    <source>
        <dbReference type="ARBA" id="ARBA00022676"/>
    </source>
</evidence>
<evidence type="ECO:0000256" key="1">
    <source>
        <dbReference type="ARBA" id="ARBA00009995"/>
    </source>
</evidence>
<dbReference type="Gene3D" id="3.40.50.2000">
    <property type="entry name" value="Glycogen Phosphorylase B"/>
    <property type="match status" value="1"/>
</dbReference>
<name>A0ABQ7CM18_BRACR</name>
<dbReference type="Proteomes" id="UP000266723">
    <property type="component" value="Unassembled WGS sequence"/>
</dbReference>
<proteinExistence type="inferred from homology"/>
<dbReference type="PANTHER" id="PTHR11926">
    <property type="entry name" value="GLUCOSYL/GLUCURONOSYL TRANSFERASES"/>
    <property type="match status" value="1"/>
</dbReference>
<dbReference type="EMBL" id="QGKV02000832">
    <property type="protein sequence ID" value="KAF3552423.1"/>
    <property type="molecule type" value="Genomic_DNA"/>
</dbReference>
<comment type="similarity">
    <text evidence="1">Belongs to the UDP-glycosyltransferase family.</text>
</comment>
<sequence length="119" mass="13723">MSEASGHVLVFPYPFQGHINPMIQLSKRLSKKGLTVTLIIAFNNHREPYTSDVYSITVHTIHDGFLSHEHPQAKFNEPQRFINSTTRSLTDFISRYKFLSEFSSLTCKVCFKTKKKLES</sequence>
<organism evidence="3 4">
    <name type="scientific">Brassica cretica</name>
    <name type="common">Mustard</name>
    <dbReference type="NCBI Taxonomy" id="69181"/>
    <lineage>
        <taxon>Eukaryota</taxon>
        <taxon>Viridiplantae</taxon>
        <taxon>Streptophyta</taxon>
        <taxon>Embryophyta</taxon>
        <taxon>Tracheophyta</taxon>
        <taxon>Spermatophyta</taxon>
        <taxon>Magnoliopsida</taxon>
        <taxon>eudicotyledons</taxon>
        <taxon>Gunneridae</taxon>
        <taxon>Pentapetalae</taxon>
        <taxon>rosids</taxon>
        <taxon>malvids</taxon>
        <taxon>Brassicales</taxon>
        <taxon>Brassicaceae</taxon>
        <taxon>Brassiceae</taxon>
        <taxon>Brassica</taxon>
    </lineage>
</organism>
<reference evidence="3 4" key="1">
    <citation type="journal article" date="2020" name="BMC Genomics">
        <title>Intraspecific diversification of the crop wild relative Brassica cretica Lam. using demographic model selection.</title>
        <authorList>
            <person name="Kioukis A."/>
            <person name="Michalopoulou V.A."/>
            <person name="Briers L."/>
            <person name="Pirintsos S."/>
            <person name="Studholme D.J."/>
            <person name="Pavlidis P."/>
            <person name="Sarris P.F."/>
        </authorList>
    </citation>
    <scope>NUCLEOTIDE SEQUENCE [LARGE SCALE GENOMIC DNA]</scope>
    <source>
        <strain evidence="4">cv. PFS-1207/04</strain>
    </source>
</reference>